<proteinExistence type="predicted"/>
<keyword evidence="1" id="KW-1133">Transmembrane helix</keyword>
<reference evidence="2 3" key="1">
    <citation type="journal article" date="2020" name="Front. Microbiol.">
        <title>Single-cell genomics of novel Actinobacteria with the Wood-Ljungdahl pathway discovered in a serpentinizing system.</title>
        <authorList>
            <person name="Merino N."/>
            <person name="Kawai M."/>
            <person name="Boyd E.S."/>
            <person name="Colman D.R."/>
            <person name="McGlynn S.E."/>
            <person name="Nealson K.H."/>
            <person name="Kurokawa K."/>
            <person name="Hongoh Y."/>
        </authorList>
    </citation>
    <scope>NUCLEOTIDE SEQUENCE [LARGE SCALE GENOMIC DNA]</scope>
    <source>
        <strain evidence="2 3">S34</strain>
    </source>
</reference>
<dbReference type="AlphaFoldDB" id="A0A6V8PHF6"/>
<sequence>MPYIFFTLTAGIVLILLSAKTIDFIAFHILGVTTADPLSDNFLLRATFWSGSLPLTVISSMSAAGFLFLTWKYGGRIFKRLIAPFSISPDMLDDITYKSIVFGFPFF</sequence>
<evidence type="ECO:0000313" key="3">
    <source>
        <dbReference type="Proteomes" id="UP000588083"/>
    </source>
</evidence>
<name>A0A6V8PHF6_9ACTN</name>
<evidence type="ECO:0000256" key="1">
    <source>
        <dbReference type="SAM" id="Phobius"/>
    </source>
</evidence>
<accession>A0A6V8PHF6</accession>
<feature type="non-terminal residue" evidence="2">
    <location>
        <position position="107"/>
    </location>
</feature>
<dbReference type="Proteomes" id="UP000588083">
    <property type="component" value="Unassembled WGS sequence"/>
</dbReference>
<gene>
    <name evidence="2" type="ORF">HKBW3S34_02599</name>
</gene>
<dbReference type="RefSeq" id="WP_219857275.1">
    <property type="nucleotide sequence ID" value="NZ_BLRZ01000498.1"/>
</dbReference>
<dbReference type="EMBL" id="BLRZ01000498">
    <property type="protein sequence ID" value="GFP31678.1"/>
    <property type="molecule type" value="Genomic_DNA"/>
</dbReference>
<keyword evidence="1" id="KW-0472">Membrane</keyword>
<organism evidence="2 3">
    <name type="scientific">Candidatus Hakubella thermalkaliphila</name>
    <dbReference type="NCBI Taxonomy" id="2754717"/>
    <lineage>
        <taxon>Bacteria</taxon>
        <taxon>Bacillati</taxon>
        <taxon>Actinomycetota</taxon>
        <taxon>Actinomycetota incertae sedis</taxon>
        <taxon>Candidatus Hakubellales</taxon>
        <taxon>Candidatus Hakubellaceae</taxon>
        <taxon>Candidatus Hakubella</taxon>
    </lineage>
</organism>
<protein>
    <submittedName>
        <fullName evidence="2">Uncharacterized protein</fullName>
    </submittedName>
</protein>
<keyword evidence="1" id="KW-0812">Transmembrane</keyword>
<evidence type="ECO:0000313" key="2">
    <source>
        <dbReference type="EMBL" id="GFP31678.1"/>
    </source>
</evidence>
<feature type="transmembrane region" description="Helical" evidence="1">
    <location>
        <begin position="51"/>
        <end position="71"/>
    </location>
</feature>
<keyword evidence="3" id="KW-1185">Reference proteome</keyword>
<comment type="caution">
    <text evidence="2">The sequence shown here is derived from an EMBL/GenBank/DDBJ whole genome shotgun (WGS) entry which is preliminary data.</text>
</comment>